<evidence type="ECO:0000256" key="8">
    <source>
        <dbReference type="ARBA" id="ARBA00022801"/>
    </source>
</evidence>
<protein>
    <recommendedName>
        <fullName evidence="11">Aminopeptidase</fullName>
    </recommendedName>
</protein>
<dbReference type="InterPro" id="IPR052170">
    <property type="entry name" value="M29_Exopeptidase"/>
</dbReference>
<dbReference type="PANTHER" id="PTHR34448">
    <property type="entry name" value="AMINOPEPTIDASE"/>
    <property type="match status" value="1"/>
</dbReference>
<evidence type="ECO:0000313" key="10">
    <source>
        <dbReference type="EMBL" id="SVB99440.1"/>
    </source>
</evidence>
<evidence type="ECO:0000256" key="4">
    <source>
        <dbReference type="ARBA" id="ARBA00008236"/>
    </source>
</evidence>
<keyword evidence="9" id="KW-0482">Metalloprotease</keyword>
<comment type="cofactor">
    <cofactor evidence="2">
        <name>Mg(2+)</name>
        <dbReference type="ChEBI" id="CHEBI:18420"/>
    </cofactor>
</comment>
<evidence type="ECO:0000256" key="3">
    <source>
        <dbReference type="ARBA" id="ARBA00001947"/>
    </source>
</evidence>
<dbReference type="AlphaFoldDB" id="A0A382IIF0"/>
<evidence type="ECO:0000256" key="9">
    <source>
        <dbReference type="ARBA" id="ARBA00023049"/>
    </source>
</evidence>
<comment type="cofactor">
    <cofactor evidence="1">
        <name>Co(2+)</name>
        <dbReference type="ChEBI" id="CHEBI:48828"/>
    </cofactor>
</comment>
<dbReference type="GO" id="GO:0008237">
    <property type="term" value="F:metallopeptidase activity"/>
    <property type="evidence" value="ECO:0007669"/>
    <property type="project" value="UniProtKB-KW"/>
</dbReference>
<feature type="non-terminal residue" evidence="10">
    <location>
        <position position="371"/>
    </location>
</feature>
<keyword evidence="5" id="KW-0031">Aminopeptidase</keyword>
<comment type="cofactor">
    <cofactor evidence="3">
        <name>Zn(2+)</name>
        <dbReference type="ChEBI" id="CHEBI:29105"/>
    </cofactor>
</comment>
<keyword evidence="7" id="KW-0479">Metal-binding</keyword>
<dbReference type="InterPro" id="IPR035097">
    <property type="entry name" value="M29_N-terminal"/>
</dbReference>
<dbReference type="Pfam" id="PF02073">
    <property type="entry name" value="Peptidase_M29"/>
    <property type="match status" value="1"/>
</dbReference>
<dbReference type="GO" id="GO:0046872">
    <property type="term" value="F:metal ion binding"/>
    <property type="evidence" value="ECO:0007669"/>
    <property type="project" value="UniProtKB-KW"/>
</dbReference>
<evidence type="ECO:0000256" key="2">
    <source>
        <dbReference type="ARBA" id="ARBA00001946"/>
    </source>
</evidence>
<dbReference type="Gene3D" id="3.40.1830.10">
    <property type="entry name" value="Thermophilic metalloprotease (M29)"/>
    <property type="match status" value="1"/>
</dbReference>
<proteinExistence type="inferred from homology"/>
<gene>
    <name evidence="10" type="ORF">METZ01_LOCUS252294</name>
</gene>
<evidence type="ECO:0008006" key="11">
    <source>
        <dbReference type="Google" id="ProtNLM"/>
    </source>
</evidence>
<dbReference type="SUPFAM" id="SSF144052">
    <property type="entry name" value="Thermophilic metalloprotease-like"/>
    <property type="match status" value="1"/>
</dbReference>
<reference evidence="10" key="1">
    <citation type="submission" date="2018-05" db="EMBL/GenBank/DDBJ databases">
        <authorList>
            <person name="Lanie J.A."/>
            <person name="Ng W.-L."/>
            <person name="Kazmierczak K.M."/>
            <person name="Andrzejewski T.M."/>
            <person name="Davidsen T.M."/>
            <person name="Wayne K.J."/>
            <person name="Tettelin H."/>
            <person name="Glass J.I."/>
            <person name="Rusch D."/>
            <person name="Podicherti R."/>
            <person name="Tsui H.-C.T."/>
            <person name="Winkler M.E."/>
        </authorList>
    </citation>
    <scope>NUCLEOTIDE SEQUENCE</scope>
</reference>
<organism evidence="10">
    <name type="scientific">marine metagenome</name>
    <dbReference type="NCBI Taxonomy" id="408172"/>
    <lineage>
        <taxon>unclassified sequences</taxon>
        <taxon>metagenomes</taxon>
        <taxon>ecological metagenomes</taxon>
    </lineage>
</organism>
<dbReference type="GO" id="GO:0004177">
    <property type="term" value="F:aminopeptidase activity"/>
    <property type="evidence" value="ECO:0007669"/>
    <property type="project" value="UniProtKB-KW"/>
</dbReference>
<accession>A0A382IIF0</accession>
<keyword evidence="8" id="KW-0378">Hydrolase</keyword>
<comment type="similarity">
    <text evidence="4">Belongs to the peptidase M29 family.</text>
</comment>
<sequence length="371" mass="41810">MQDPRHDKLARVLVEHSTRIQSGERVLIEAFDIPDEMIVALMRTVREVGGTPLVSIKHQKVQRELIRAGDASVEKAGAYEAYRMKQVQAYIGLRGSHNVMELSDVSSEAMKHYEQHWLKPVHFDIRVPDTKWVVLRWPLPSMAQQANMSTEAFEDFYFDVCTMDYGRMANAIEPLKELMERTDQVHITGKGTDLTFSIKDIPAVPCAGDANIPDGECFTAPVKESVRGVIRFNTPTLYHGVTFTDIRLRFENGKIVEATANNRDRLNEILDADEGARYIGEFAIGFNPYITEPMLDILFDEKIAGSFHFTPGQAYEEADNGNRSGVHWDMVMIQTPEYGGGEIKFDGEVIRRDGLFVVEALKGLNPEALKG</sequence>
<evidence type="ECO:0000256" key="7">
    <source>
        <dbReference type="ARBA" id="ARBA00022723"/>
    </source>
</evidence>
<name>A0A382IIF0_9ZZZZ</name>
<dbReference type="PANTHER" id="PTHR34448:SF1">
    <property type="entry name" value="BLL6088 PROTEIN"/>
    <property type="match status" value="1"/>
</dbReference>
<dbReference type="InterPro" id="IPR000787">
    <property type="entry name" value="Peptidase_M29"/>
</dbReference>
<dbReference type="EMBL" id="UINC01067613">
    <property type="protein sequence ID" value="SVB99440.1"/>
    <property type="molecule type" value="Genomic_DNA"/>
</dbReference>
<evidence type="ECO:0000256" key="6">
    <source>
        <dbReference type="ARBA" id="ARBA00022670"/>
    </source>
</evidence>
<dbReference type="GO" id="GO:0006508">
    <property type="term" value="P:proteolysis"/>
    <property type="evidence" value="ECO:0007669"/>
    <property type="project" value="UniProtKB-KW"/>
</dbReference>
<evidence type="ECO:0000256" key="1">
    <source>
        <dbReference type="ARBA" id="ARBA00001941"/>
    </source>
</evidence>
<keyword evidence="6" id="KW-0645">Protease</keyword>
<evidence type="ECO:0000256" key="5">
    <source>
        <dbReference type="ARBA" id="ARBA00022438"/>
    </source>
</evidence>